<accession>A0ABS0HCX4</accession>
<keyword evidence="4" id="KW-1185">Reference proteome</keyword>
<reference evidence="3 4" key="1">
    <citation type="submission" date="2020-11" db="EMBL/GenBank/DDBJ databases">
        <title>The genome sequence of Novosphingobium sp. 1Y9A.</title>
        <authorList>
            <person name="Liu Y."/>
        </authorList>
    </citation>
    <scope>NUCLEOTIDE SEQUENCE [LARGE SCALE GENOMIC DNA]</scope>
    <source>
        <strain evidence="3 4">1Y9A</strain>
    </source>
</reference>
<evidence type="ECO:0000256" key="1">
    <source>
        <dbReference type="ARBA" id="ARBA00022801"/>
    </source>
</evidence>
<dbReference type="Pfam" id="PF00857">
    <property type="entry name" value="Isochorismatase"/>
    <property type="match status" value="1"/>
</dbReference>
<organism evidence="3 4">
    <name type="scientific">Novosphingobium jiangmenense</name>
    <dbReference type="NCBI Taxonomy" id="2791981"/>
    <lineage>
        <taxon>Bacteria</taxon>
        <taxon>Pseudomonadati</taxon>
        <taxon>Pseudomonadota</taxon>
        <taxon>Alphaproteobacteria</taxon>
        <taxon>Sphingomonadales</taxon>
        <taxon>Sphingomonadaceae</taxon>
        <taxon>Novosphingobium</taxon>
    </lineage>
</organism>
<dbReference type="InterPro" id="IPR050272">
    <property type="entry name" value="Isochorismatase-like_hydrls"/>
</dbReference>
<dbReference type="SUPFAM" id="SSF52499">
    <property type="entry name" value="Isochorismatase-like hydrolases"/>
    <property type="match status" value="1"/>
</dbReference>
<evidence type="ECO:0000313" key="3">
    <source>
        <dbReference type="EMBL" id="MBF9150113.1"/>
    </source>
</evidence>
<dbReference type="Gene3D" id="3.40.50.850">
    <property type="entry name" value="Isochorismatase-like"/>
    <property type="match status" value="1"/>
</dbReference>
<gene>
    <name evidence="3" type="ORF">I2488_03780</name>
</gene>
<dbReference type="InterPro" id="IPR036380">
    <property type="entry name" value="Isochorismatase-like_sf"/>
</dbReference>
<proteinExistence type="predicted"/>
<dbReference type="InterPro" id="IPR000868">
    <property type="entry name" value="Isochorismatase-like_dom"/>
</dbReference>
<feature type="domain" description="Isochorismatase-like" evidence="2">
    <location>
        <begin position="34"/>
        <end position="217"/>
    </location>
</feature>
<dbReference type="Proteomes" id="UP000600799">
    <property type="component" value="Unassembled WGS sequence"/>
</dbReference>
<dbReference type="CDD" id="cd00431">
    <property type="entry name" value="cysteine_hydrolases"/>
    <property type="match status" value="1"/>
</dbReference>
<dbReference type="EMBL" id="JADQDC010000002">
    <property type="protein sequence ID" value="MBF9150113.1"/>
    <property type="molecule type" value="Genomic_DNA"/>
</dbReference>
<dbReference type="PANTHER" id="PTHR43540">
    <property type="entry name" value="PEROXYUREIDOACRYLATE/UREIDOACRYLATE AMIDOHYDROLASE-RELATED"/>
    <property type="match status" value="1"/>
</dbReference>
<dbReference type="GO" id="GO:0016787">
    <property type="term" value="F:hydrolase activity"/>
    <property type="evidence" value="ECO:0007669"/>
    <property type="project" value="UniProtKB-KW"/>
</dbReference>
<comment type="caution">
    <text evidence="3">The sequence shown here is derived from an EMBL/GenBank/DDBJ whole genome shotgun (WGS) entry which is preliminary data.</text>
</comment>
<name>A0ABS0HCX4_9SPHN</name>
<evidence type="ECO:0000259" key="2">
    <source>
        <dbReference type="Pfam" id="PF00857"/>
    </source>
</evidence>
<keyword evidence="1 3" id="KW-0378">Hydrolase</keyword>
<dbReference type="RefSeq" id="WP_196274479.1">
    <property type="nucleotide sequence ID" value="NZ_JADQDC010000002.1"/>
</dbReference>
<sequence length="225" mass="24517">MPHAVDHHAILARFAASRDGDGNIFHDIDPTRLAHIVVDMQNGFMEEGAPVEVPMARTIVDNINRISAAVRASGGHNLFLRYTTPPNGGPSWSNFMVRMGASAQGHREAFTPNNHGWQLWPTLDVSEADTVIDKHRFSGFSPGTCTLNEALKAKGIDTVLITGTLTNCCCESTARDAMQHNYRVIMIADANAALSDEEHAATLHNMAFVFADLHSTDEVVKLLGQ</sequence>
<protein>
    <submittedName>
        <fullName evidence="3">Cysteine hydrolase</fullName>
    </submittedName>
</protein>
<dbReference type="PANTHER" id="PTHR43540:SF6">
    <property type="entry name" value="ISOCHORISMATASE-LIKE DOMAIN-CONTAINING PROTEIN"/>
    <property type="match status" value="1"/>
</dbReference>
<evidence type="ECO:0000313" key="4">
    <source>
        <dbReference type="Proteomes" id="UP000600799"/>
    </source>
</evidence>